<feature type="chain" id="PRO_5043461096" description="Cadherin domain-containing protein" evidence="6">
    <location>
        <begin position="38"/>
        <end position="161"/>
    </location>
</feature>
<keyword evidence="6" id="KW-0732">Signal</keyword>
<dbReference type="GO" id="GO:0007156">
    <property type="term" value="P:homophilic cell adhesion via plasma membrane adhesion molecules"/>
    <property type="evidence" value="ECO:0007669"/>
    <property type="project" value="InterPro"/>
</dbReference>
<dbReference type="PRINTS" id="PR00205">
    <property type="entry name" value="CADHERIN"/>
</dbReference>
<accession>A0AAV2PT82</accession>
<name>A0AAV2PT82_MEGNR</name>
<dbReference type="SUPFAM" id="SSF49313">
    <property type="entry name" value="Cadherin-like"/>
    <property type="match status" value="1"/>
</dbReference>
<dbReference type="PROSITE" id="PS50268">
    <property type="entry name" value="CADHERIN_2"/>
    <property type="match status" value="1"/>
</dbReference>
<evidence type="ECO:0000256" key="4">
    <source>
        <dbReference type="ARBA" id="ARBA00023136"/>
    </source>
</evidence>
<gene>
    <name evidence="8" type="ORF">MNOR_LOCUS4415</name>
</gene>
<proteinExistence type="predicted"/>
<dbReference type="InterPro" id="IPR002126">
    <property type="entry name" value="Cadherin-like_dom"/>
</dbReference>
<evidence type="ECO:0000256" key="1">
    <source>
        <dbReference type="ARBA" id="ARBA00004370"/>
    </source>
</evidence>
<evidence type="ECO:0000256" key="5">
    <source>
        <dbReference type="PROSITE-ProRule" id="PRU00043"/>
    </source>
</evidence>
<dbReference type="Gene3D" id="2.60.40.60">
    <property type="entry name" value="Cadherins"/>
    <property type="match status" value="1"/>
</dbReference>
<dbReference type="Proteomes" id="UP001497623">
    <property type="component" value="Unassembled WGS sequence"/>
</dbReference>
<evidence type="ECO:0000256" key="2">
    <source>
        <dbReference type="ARBA" id="ARBA00022737"/>
    </source>
</evidence>
<dbReference type="PROSITE" id="PS00232">
    <property type="entry name" value="CADHERIN_1"/>
    <property type="match status" value="1"/>
</dbReference>
<dbReference type="InterPro" id="IPR020894">
    <property type="entry name" value="Cadherin_CS"/>
</dbReference>
<protein>
    <recommendedName>
        <fullName evidence="7">Cadherin domain-containing protein</fullName>
    </recommendedName>
</protein>
<evidence type="ECO:0000313" key="8">
    <source>
        <dbReference type="EMBL" id="CAL4064957.1"/>
    </source>
</evidence>
<dbReference type="InterPro" id="IPR015919">
    <property type="entry name" value="Cadherin-like_sf"/>
</dbReference>
<evidence type="ECO:0000313" key="9">
    <source>
        <dbReference type="Proteomes" id="UP001497623"/>
    </source>
</evidence>
<keyword evidence="2" id="KW-0677">Repeat</keyword>
<organism evidence="8 9">
    <name type="scientific">Meganyctiphanes norvegica</name>
    <name type="common">Northern krill</name>
    <name type="synonym">Thysanopoda norvegica</name>
    <dbReference type="NCBI Taxonomy" id="48144"/>
    <lineage>
        <taxon>Eukaryota</taxon>
        <taxon>Metazoa</taxon>
        <taxon>Ecdysozoa</taxon>
        <taxon>Arthropoda</taxon>
        <taxon>Crustacea</taxon>
        <taxon>Multicrustacea</taxon>
        <taxon>Malacostraca</taxon>
        <taxon>Eumalacostraca</taxon>
        <taxon>Eucarida</taxon>
        <taxon>Euphausiacea</taxon>
        <taxon>Euphausiidae</taxon>
        <taxon>Meganyctiphanes</taxon>
    </lineage>
</organism>
<keyword evidence="4" id="KW-0472">Membrane</keyword>
<feature type="non-terminal residue" evidence="8">
    <location>
        <position position="161"/>
    </location>
</feature>
<evidence type="ECO:0000259" key="7">
    <source>
        <dbReference type="PROSITE" id="PS50268"/>
    </source>
</evidence>
<evidence type="ECO:0000256" key="3">
    <source>
        <dbReference type="ARBA" id="ARBA00022837"/>
    </source>
</evidence>
<dbReference type="AlphaFoldDB" id="A0AAV2PT82"/>
<feature type="domain" description="Cadherin" evidence="7">
    <location>
        <begin position="81"/>
        <end position="150"/>
    </location>
</feature>
<keyword evidence="9" id="KW-1185">Reference proteome</keyword>
<dbReference type="EMBL" id="CAXKWB010001620">
    <property type="protein sequence ID" value="CAL4064957.1"/>
    <property type="molecule type" value="Genomic_DNA"/>
</dbReference>
<dbReference type="GO" id="GO:0005886">
    <property type="term" value="C:plasma membrane"/>
    <property type="evidence" value="ECO:0007669"/>
    <property type="project" value="InterPro"/>
</dbReference>
<comment type="caution">
    <text evidence="8">The sequence shown here is derived from an EMBL/GenBank/DDBJ whole genome shotgun (WGS) entry which is preliminary data.</text>
</comment>
<keyword evidence="3 5" id="KW-0106">Calcium</keyword>
<dbReference type="GO" id="GO:0005509">
    <property type="term" value="F:calcium ion binding"/>
    <property type="evidence" value="ECO:0007669"/>
    <property type="project" value="UniProtKB-UniRule"/>
</dbReference>
<sequence length="161" mass="17195">MLLVRTMECGGGGAAAMVVWRSYVMCLVLVICAAAKAELCDMSTGARTIIMDLLESQGNQIDQVLTPPILPIEGVGSGAVSLELSQEGQAYFTLQPDGHLTLNQPLDRDQNDLSAINFQVSCAVPGVDGNVRSHPVIVRVDDLNDNPPVFSGTPYKIQIPE</sequence>
<dbReference type="CDD" id="cd11304">
    <property type="entry name" value="Cadherin_repeat"/>
    <property type="match status" value="1"/>
</dbReference>
<feature type="signal peptide" evidence="6">
    <location>
        <begin position="1"/>
        <end position="37"/>
    </location>
</feature>
<evidence type="ECO:0000256" key="6">
    <source>
        <dbReference type="SAM" id="SignalP"/>
    </source>
</evidence>
<comment type="subcellular location">
    <subcellularLocation>
        <location evidence="1">Membrane</location>
    </subcellularLocation>
</comment>
<reference evidence="8 9" key="1">
    <citation type="submission" date="2024-05" db="EMBL/GenBank/DDBJ databases">
        <authorList>
            <person name="Wallberg A."/>
        </authorList>
    </citation>
    <scope>NUCLEOTIDE SEQUENCE [LARGE SCALE GENOMIC DNA]</scope>
</reference>